<dbReference type="Pfam" id="PF04773">
    <property type="entry name" value="FecR"/>
    <property type="match status" value="1"/>
</dbReference>
<keyword evidence="1" id="KW-0812">Transmembrane</keyword>
<evidence type="ECO:0000259" key="2">
    <source>
        <dbReference type="Pfam" id="PF04773"/>
    </source>
</evidence>
<keyword evidence="1" id="KW-0472">Membrane</keyword>
<dbReference type="Gene3D" id="2.60.120.1440">
    <property type="match status" value="1"/>
</dbReference>
<name>A0A2P8DDF9_9BACT</name>
<comment type="caution">
    <text evidence="4">The sequence shown here is derived from an EMBL/GenBank/DDBJ whole genome shotgun (WGS) entry which is preliminary data.</text>
</comment>
<evidence type="ECO:0000313" key="4">
    <source>
        <dbReference type="EMBL" id="PSK95264.1"/>
    </source>
</evidence>
<dbReference type="Gene3D" id="3.55.50.30">
    <property type="match status" value="1"/>
</dbReference>
<evidence type="ECO:0000256" key="1">
    <source>
        <dbReference type="SAM" id="Phobius"/>
    </source>
</evidence>
<gene>
    <name evidence="4" type="ORF">B0I18_1011430</name>
</gene>
<dbReference type="AlphaFoldDB" id="A0A2P8DDF9"/>
<dbReference type="PANTHER" id="PTHR30273:SF2">
    <property type="entry name" value="PROTEIN FECR"/>
    <property type="match status" value="1"/>
</dbReference>
<dbReference type="InterPro" id="IPR006860">
    <property type="entry name" value="FecR"/>
</dbReference>
<protein>
    <submittedName>
        <fullName evidence="4">FecR family protein</fullName>
    </submittedName>
</protein>
<dbReference type="OrthoDB" id="738872at2"/>
<dbReference type="PIRSF" id="PIRSF018266">
    <property type="entry name" value="FecR"/>
    <property type="match status" value="1"/>
</dbReference>
<dbReference type="PANTHER" id="PTHR30273">
    <property type="entry name" value="PERIPLASMIC SIGNAL SENSOR AND SIGMA FACTOR ACTIVATOR FECR-RELATED"/>
    <property type="match status" value="1"/>
</dbReference>
<accession>A0A2P8DDF9</accession>
<evidence type="ECO:0000259" key="3">
    <source>
        <dbReference type="Pfam" id="PF16344"/>
    </source>
</evidence>
<feature type="transmembrane region" description="Helical" evidence="1">
    <location>
        <begin position="75"/>
        <end position="92"/>
    </location>
</feature>
<dbReference type="GO" id="GO:0016989">
    <property type="term" value="F:sigma factor antagonist activity"/>
    <property type="evidence" value="ECO:0007669"/>
    <property type="project" value="TreeGrafter"/>
</dbReference>
<sequence length="315" mass="35354">MMTHRKPKNTEALLERYLRQECSPEEQQLVEQWYDNLELDPQDTSAWAEASRARFLQTHMPGMPNRRSFRPWKRVAAAAALLLLAGTAWFWLQQTPHNNKTQTLFSATTAAAALKQVVLPDSTIVWLNANSTLRWTGDYRMGQRRVELDGEASFDVRHDTAHPFVVHTADADIRVLGTCFNVAAGKAEAATEVALLRGKVAIKLNDQSAADLVLLPGEIATCSARKGSLEKQQADVQSSFSWMQGGFTARDMPLKMVLEKLCTKYGYSLQWHNRGGGDKHISVAFAAQGFNSMLESLCFVNHLHYTIQEHQILIQ</sequence>
<reference evidence="4 5" key="1">
    <citation type="submission" date="2018-03" db="EMBL/GenBank/DDBJ databases">
        <title>Genomic Encyclopedia of Type Strains, Phase III (KMG-III): the genomes of soil and plant-associated and newly described type strains.</title>
        <authorList>
            <person name="Whitman W."/>
        </authorList>
    </citation>
    <scope>NUCLEOTIDE SEQUENCE [LARGE SCALE GENOMIC DNA]</scope>
    <source>
        <strain evidence="4 5">CGMCC 1.12700</strain>
    </source>
</reference>
<evidence type="ECO:0000313" key="5">
    <source>
        <dbReference type="Proteomes" id="UP000240572"/>
    </source>
</evidence>
<keyword evidence="5" id="KW-1185">Reference proteome</keyword>
<feature type="domain" description="FecR protein" evidence="2">
    <location>
        <begin position="108"/>
        <end position="200"/>
    </location>
</feature>
<dbReference type="InterPro" id="IPR012373">
    <property type="entry name" value="Ferrdict_sens_TM"/>
</dbReference>
<dbReference type="Pfam" id="PF16344">
    <property type="entry name" value="FecR_C"/>
    <property type="match status" value="1"/>
</dbReference>
<keyword evidence="1" id="KW-1133">Transmembrane helix</keyword>
<dbReference type="EMBL" id="PYGD01000001">
    <property type="protein sequence ID" value="PSK95264.1"/>
    <property type="molecule type" value="Genomic_DNA"/>
</dbReference>
<organism evidence="4 5">
    <name type="scientific">Taibaiella chishuiensis</name>
    <dbReference type="NCBI Taxonomy" id="1434707"/>
    <lineage>
        <taxon>Bacteria</taxon>
        <taxon>Pseudomonadati</taxon>
        <taxon>Bacteroidota</taxon>
        <taxon>Chitinophagia</taxon>
        <taxon>Chitinophagales</taxon>
        <taxon>Chitinophagaceae</taxon>
        <taxon>Taibaiella</taxon>
    </lineage>
</organism>
<dbReference type="InterPro" id="IPR032508">
    <property type="entry name" value="FecR_C"/>
</dbReference>
<proteinExistence type="predicted"/>
<dbReference type="Proteomes" id="UP000240572">
    <property type="component" value="Unassembled WGS sequence"/>
</dbReference>
<feature type="domain" description="Protein FecR C-terminal" evidence="3">
    <location>
        <begin position="249"/>
        <end position="314"/>
    </location>
</feature>